<evidence type="ECO:0000313" key="2">
    <source>
        <dbReference type="EMBL" id="JAP29513.1"/>
    </source>
</evidence>
<name>A0A0V0IBN2_SOLCH</name>
<feature type="transmembrane region" description="Helical" evidence="1">
    <location>
        <begin position="6"/>
        <end position="31"/>
    </location>
</feature>
<keyword evidence="1" id="KW-0812">Transmembrane</keyword>
<proteinExistence type="predicted"/>
<dbReference type="EMBL" id="GEDG01009023">
    <property type="protein sequence ID" value="JAP29513.1"/>
    <property type="molecule type" value="Transcribed_RNA"/>
</dbReference>
<sequence>MQEGTVFQIVCIVLFLSFVTFYYFFTMFGIIHGTSYRFRNKLQLCQQTGKSNSSFFAISTISSH</sequence>
<keyword evidence="1" id="KW-1133">Transmembrane helix</keyword>
<accession>A0A0V0IBN2</accession>
<dbReference type="AlphaFoldDB" id="A0A0V0IBN2"/>
<organism evidence="2">
    <name type="scientific">Solanum chacoense</name>
    <name type="common">Chaco potato</name>
    <dbReference type="NCBI Taxonomy" id="4108"/>
    <lineage>
        <taxon>Eukaryota</taxon>
        <taxon>Viridiplantae</taxon>
        <taxon>Streptophyta</taxon>
        <taxon>Embryophyta</taxon>
        <taxon>Tracheophyta</taxon>
        <taxon>Spermatophyta</taxon>
        <taxon>Magnoliopsida</taxon>
        <taxon>eudicotyledons</taxon>
        <taxon>Gunneridae</taxon>
        <taxon>Pentapetalae</taxon>
        <taxon>asterids</taxon>
        <taxon>lamiids</taxon>
        <taxon>Solanales</taxon>
        <taxon>Solanaceae</taxon>
        <taxon>Solanoideae</taxon>
        <taxon>Solaneae</taxon>
        <taxon>Solanum</taxon>
    </lineage>
</organism>
<reference evidence="2" key="1">
    <citation type="submission" date="2015-12" db="EMBL/GenBank/DDBJ databases">
        <title>Gene expression during late stages of embryo sac development: a critical building block for successful pollen-pistil interactions.</title>
        <authorList>
            <person name="Liu Y."/>
            <person name="Joly V."/>
            <person name="Sabar M."/>
            <person name="Matton D.P."/>
        </authorList>
    </citation>
    <scope>NUCLEOTIDE SEQUENCE</scope>
</reference>
<evidence type="ECO:0000256" key="1">
    <source>
        <dbReference type="SAM" id="Phobius"/>
    </source>
</evidence>
<keyword evidence="1" id="KW-0472">Membrane</keyword>
<protein>
    <submittedName>
        <fullName evidence="2">Putative ovule protein</fullName>
    </submittedName>
</protein>